<keyword evidence="4 7" id="KW-0808">Transferase</keyword>
<dbReference type="RefSeq" id="WP_043378418.1">
    <property type="nucleotide sequence ID" value="NZ_JBOK01000002.1"/>
</dbReference>
<dbReference type="Gene3D" id="3.40.1010.10">
    <property type="entry name" value="Cobalt-precorrin-4 Transmethylase, Domain 1"/>
    <property type="match status" value="1"/>
</dbReference>
<dbReference type="Gene3D" id="3.30.950.10">
    <property type="entry name" value="Methyltransferase, Cobalt-precorrin-4 Transmethylase, Domain 2"/>
    <property type="match status" value="1"/>
</dbReference>
<dbReference type="PANTHER" id="PTHR47036">
    <property type="entry name" value="COBALT-FACTOR III C(17)-METHYLTRANSFERASE-RELATED"/>
    <property type="match status" value="1"/>
</dbReference>
<comment type="caution">
    <text evidence="7">The sequence shown here is derived from an EMBL/GenBank/DDBJ whole genome shotgun (WGS) entry which is preliminary data.</text>
</comment>
<dbReference type="Proteomes" id="UP000020766">
    <property type="component" value="Unassembled WGS sequence"/>
</dbReference>
<feature type="domain" description="Tetrapyrrole methylase" evidence="6">
    <location>
        <begin position="8"/>
        <end position="229"/>
    </location>
</feature>
<accession>A0A014MTZ9</accession>
<evidence type="ECO:0000256" key="4">
    <source>
        <dbReference type="ARBA" id="ARBA00022679"/>
    </source>
</evidence>
<proteinExistence type="predicted"/>
<dbReference type="GO" id="GO:0032259">
    <property type="term" value="P:methylation"/>
    <property type="evidence" value="ECO:0007669"/>
    <property type="project" value="UniProtKB-KW"/>
</dbReference>
<dbReference type="InterPro" id="IPR035996">
    <property type="entry name" value="4pyrrol_Methylase_sf"/>
</dbReference>
<evidence type="ECO:0000256" key="5">
    <source>
        <dbReference type="ARBA" id="ARBA00022691"/>
    </source>
</evidence>
<dbReference type="UniPathway" id="UPA00148"/>
<keyword evidence="8" id="KW-1185">Reference proteome</keyword>
<dbReference type="Pfam" id="PF00590">
    <property type="entry name" value="TP_methylase"/>
    <property type="match status" value="1"/>
</dbReference>
<keyword evidence="5" id="KW-0949">S-adenosyl-L-methionine</keyword>
<dbReference type="CDD" id="cd11646">
    <property type="entry name" value="Precorrin_3B_C17_MT"/>
    <property type="match status" value="1"/>
</dbReference>
<dbReference type="PATRIC" id="fig|1457173.3.peg.408"/>
<dbReference type="GO" id="GO:0008168">
    <property type="term" value="F:methyltransferase activity"/>
    <property type="evidence" value="ECO:0007669"/>
    <property type="project" value="UniProtKB-KW"/>
</dbReference>
<protein>
    <submittedName>
        <fullName evidence="7">Precorrin-3B C17-methyltransferase</fullName>
    </submittedName>
</protein>
<comment type="pathway">
    <text evidence="1">Cofactor biosynthesis; adenosylcobalamin biosynthesis.</text>
</comment>
<dbReference type="InterPro" id="IPR000878">
    <property type="entry name" value="4pyrrol_Mease"/>
</dbReference>
<dbReference type="PANTHER" id="PTHR47036:SF1">
    <property type="entry name" value="COBALT-FACTOR III C(17)-METHYLTRANSFERASE-RELATED"/>
    <property type="match status" value="1"/>
</dbReference>
<evidence type="ECO:0000313" key="8">
    <source>
        <dbReference type="Proteomes" id="UP000020766"/>
    </source>
</evidence>
<evidence type="ECO:0000259" key="6">
    <source>
        <dbReference type="Pfam" id="PF00590"/>
    </source>
</evidence>
<dbReference type="InterPro" id="IPR014777">
    <property type="entry name" value="4pyrrole_Mease_sub1"/>
</dbReference>
<evidence type="ECO:0000256" key="3">
    <source>
        <dbReference type="ARBA" id="ARBA00022603"/>
    </source>
</evidence>
<dbReference type="EMBL" id="JBOK01000002">
    <property type="protein sequence ID" value="EXU81534.1"/>
    <property type="molecule type" value="Genomic_DNA"/>
</dbReference>
<gene>
    <name evidence="7" type="ORF">AX13_06965</name>
</gene>
<dbReference type="AlphaFoldDB" id="A0A014MTZ9"/>
<dbReference type="InterPro" id="IPR051810">
    <property type="entry name" value="Precorrin_MeTrfase"/>
</dbReference>
<sequence length="271" mass="28929">MVSPAGRLSIVGLGPGALPQITPEVCAALQQATDVIGYVPYVERARALLQAQAVADVDAIRFHASDNRVEIDRSRHALALAAQGHRVVVVSSGDPGVFAMASAVLEAVDHAAPAEAALWHTLDIQVLPGITAMLAAAARAGAPLGHDFCCINLSDNLKPWSVIAKRVQLAAEADFAMAFYNPRSLSRPEGFNRLLALLRTHCEPERLLVFARAVSTPEERLTVCALQDVQPEMADMRTVVLVGNSTTRRVGPWIYTPRSYGRDVVAPGTAA</sequence>
<reference evidence="7 8" key="1">
    <citation type="submission" date="2014-01" db="EMBL/GenBank/DDBJ databases">
        <title>Interspecies Systems Biology Uncovers Metabolites Affecting C. elegans Gene Expression and Life History Traits.</title>
        <authorList>
            <person name="Watson E."/>
            <person name="Macneil L.T."/>
            <person name="Ritter A.D."/>
            <person name="Yilmaz L.S."/>
            <person name="Rosebrock A.P."/>
            <person name="Caudy A.A."/>
            <person name="Walhout A.J."/>
        </authorList>
    </citation>
    <scope>NUCLEOTIDE SEQUENCE [LARGE SCALE GENOMIC DNA]</scope>
    <source>
        <strain evidence="7 8">DA1877</strain>
    </source>
</reference>
<dbReference type="InterPro" id="IPR014776">
    <property type="entry name" value="4pyrrole_Mease_sub2"/>
</dbReference>
<evidence type="ECO:0000313" key="7">
    <source>
        <dbReference type="EMBL" id="EXU81534.1"/>
    </source>
</evidence>
<dbReference type="NCBIfam" id="TIGR01466">
    <property type="entry name" value="cobJ_cbiH"/>
    <property type="match status" value="1"/>
</dbReference>
<organism evidence="7 8">
    <name type="scientific">Comamonas aquatica DA1877</name>
    <dbReference type="NCBI Taxonomy" id="1457173"/>
    <lineage>
        <taxon>Bacteria</taxon>
        <taxon>Pseudomonadati</taxon>
        <taxon>Pseudomonadota</taxon>
        <taxon>Betaproteobacteria</taxon>
        <taxon>Burkholderiales</taxon>
        <taxon>Comamonadaceae</taxon>
        <taxon>Comamonas</taxon>
    </lineage>
</organism>
<name>A0A014MTZ9_9BURK</name>
<evidence type="ECO:0000256" key="1">
    <source>
        <dbReference type="ARBA" id="ARBA00004953"/>
    </source>
</evidence>
<dbReference type="STRING" id="225991.MA05_01980"/>
<keyword evidence="2" id="KW-0169">Cobalamin biosynthesis</keyword>
<dbReference type="InterPro" id="IPR006363">
    <property type="entry name" value="Cbl_synth_CobJ/CibH_dom"/>
</dbReference>
<evidence type="ECO:0000256" key="2">
    <source>
        <dbReference type="ARBA" id="ARBA00022573"/>
    </source>
</evidence>
<keyword evidence="3 7" id="KW-0489">Methyltransferase</keyword>
<dbReference type="GO" id="GO:0009236">
    <property type="term" value="P:cobalamin biosynthetic process"/>
    <property type="evidence" value="ECO:0007669"/>
    <property type="project" value="UniProtKB-UniPathway"/>
</dbReference>
<dbReference type="SUPFAM" id="SSF53790">
    <property type="entry name" value="Tetrapyrrole methylase"/>
    <property type="match status" value="1"/>
</dbReference>